<proteinExistence type="predicted"/>
<gene>
    <name evidence="8" type="ORF">C5C51_10060</name>
    <name evidence="7" type="ORF">VT73_01890</name>
</gene>
<keyword evidence="9" id="KW-1185">Reference proteome</keyword>
<dbReference type="OrthoDB" id="5176502at2"/>
<keyword evidence="4 5" id="KW-0472">Membrane</keyword>
<dbReference type="RefSeq" id="WP_027692038.1">
    <property type="nucleotide sequence ID" value="NZ_CP010848.1"/>
</dbReference>
<comment type="caution">
    <text evidence="7">The sequence shown here is derived from an EMBL/GenBank/DDBJ whole genome shotgun (WGS) entry which is preliminary data.</text>
</comment>
<evidence type="ECO:0000313" key="10">
    <source>
        <dbReference type="Proteomes" id="UP000237966"/>
    </source>
</evidence>
<evidence type="ECO:0000313" key="7">
    <source>
        <dbReference type="EMBL" id="KKM46782.1"/>
    </source>
</evidence>
<organism evidence="7 9">
    <name type="scientific">Rathayibacter toxicus</name>
    <dbReference type="NCBI Taxonomy" id="145458"/>
    <lineage>
        <taxon>Bacteria</taxon>
        <taxon>Bacillati</taxon>
        <taxon>Actinomycetota</taxon>
        <taxon>Actinomycetes</taxon>
        <taxon>Micrococcales</taxon>
        <taxon>Microbacteriaceae</taxon>
        <taxon>Rathayibacter</taxon>
    </lineage>
</organism>
<keyword evidence="2 5" id="KW-0812">Transmembrane</keyword>
<dbReference type="Proteomes" id="UP000237966">
    <property type="component" value="Unassembled WGS sequence"/>
</dbReference>
<name>A0A0C5BBC1_9MICO</name>
<evidence type="ECO:0000256" key="1">
    <source>
        <dbReference type="ARBA" id="ARBA00004141"/>
    </source>
</evidence>
<protein>
    <submittedName>
        <fullName evidence="8">FUSC family protein</fullName>
    </submittedName>
    <submittedName>
        <fullName evidence="7">Membrane protein</fullName>
    </submittedName>
</protein>
<feature type="transmembrane region" description="Helical" evidence="5">
    <location>
        <begin position="26"/>
        <end position="52"/>
    </location>
</feature>
<reference evidence="7 9" key="1">
    <citation type="submission" date="2015-04" db="EMBL/GenBank/DDBJ databases">
        <title>Draft genome sequence of Rathayibacter toxicus strain FH-142 (AKA 70134 or CS 32), a Western Australian isolate.</title>
        <authorList>
            <consortium name="Consortium for Microbial Forensics and Genomics (microFORGE)"/>
            <person name="Knight B.M."/>
            <person name="Roberts D.P."/>
            <person name="Lin D."/>
            <person name="Hari K."/>
            <person name="Fletcher J."/>
            <person name="Melcher U."/>
            <person name="Blagden T."/>
            <person name="Luster D.G."/>
            <person name="Sechler A.J."/>
            <person name="Schneider W.L."/>
            <person name="Winegar R.A."/>
        </authorList>
    </citation>
    <scope>NUCLEOTIDE SEQUENCE [LARGE SCALE GENOMIC DNA]</scope>
    <source>
        <strain evidence="7 9">FH142</strain>
    </source>
</reference>
<feature type="domain" description="Integral membrane bound transporter" evidence="6">
    <location>
        <begin position="31"/>
        <end position="150"/>
    </location>
</feature>
<dbReference type="eggNOG" id="COG4129">
    <property type="taxonomic scope" value="Bacteria"/>
</dbReference>
<dbReference type="AlphaFoldDB" id="A0A0C5BBC1"/>
<evidence type="ECO:0000256" key="2">
    <source>
        <dbReference type="ARBA" id="ARBA00022692"/>
    </source>
</evidence>
<dbReference type="PATRIC" id="fig|145458.7.peg.2327"/>
<feature type="transmembrane region" description="Helical" evidence="5">
    <location>
        <begin position="115"/>
        <end position="134"/>
    </location>
</feature>
<dbReference type="GeneID" id="93666302"/>
<dbReference type="EMBL" id="LBFI01000012">
    <property type="protein sequence ID" value="KKM46782.1"/>
    <property type="molecule type" value="Genomic_DNA"/>
</dbReference>
<reference evidence="8 10" key="2">
    <citation type="submission" date="2018-02" db="EMBL/GenBank/DDBJ databases">
        <title>Bacteriophage NCPPB3778 and a type I-E CRISPR drive the evolution of the US Biological Select Agent, Rathayibacter toxicus.</title>
        <authorList>
            <person name="Davis E.W.II."/>
            <person name="Tabima J.F."/>
            <person name="Weisberg A.J."/>
            <person name="Lopes L.D."/>
            <person name="Wiseman M.S."/>
            <person name="Wiseman M.S."/>
            <person name="Pupko T."/>
            <person name="Belcher M.S."/>
            <person name="Sechler A.J."/>
            <person name="Tancos M.A."/>
            <person name="Schroeder B.K."/>
            <person name="Murray T.D."/>
            <person name="Luster D.G."/>
            <person name="Schneider W.L."/>
            <person name="Rogers E."/>
            <person name="Andreote F.D."/>
            <person name="Grunwald N.J."/>
            <person name="Putnam M.L."/>
            <person name="Chang J.H."/>
        </authorList>
    </citation>
    <scope>NUCLEOTIDE SEQUENCE [LARGE SCALE GENOMIC DNA]</scope>
    <source>
        <strain evidence="8 10">FH99</strain>
    </source>
</reference>
<feature type="transmembrane region" description="Helical" evidence="5">
    <location>
        <begin position="140"/>
        <end position="160"/>
    </location>
</feature>
<dbReference type="KEGG" id="rtc:APU90_06810"/>
<dbReference type="GO" id="GO:0016020">
    <property type="term" value="C:membrane"/>
    <property type="evidence" value="ECO:0007669"/>
    <property type="project" value="UniProtKB-SubCell"/>
</dbReference>
<feature type="transmembrane region" description="Helical" evidence="5">
    <location>
        <begin position="90"/>
        <end position="108"/>
    </location>
</feature>
<accession>A0A0C5BBC1</accession>
<keyword evidence="3 5" id="KW-1133">Transmembrane helix</keyword>
<evidence type="ECO:0000256" key="3">
    <source>
        <dbReference type="ARBA" id="ARBA00022989"/>
    </source>
</evidence>
<feature type="transmembrane region" description="Helical" evidence="5">
    <location>
        <begin position="64"/>
        <end position="84"/>
    </location>
</feature>
<evidence type="ECO:0000313" key="8">
    <source>
        <dbReference type="EMBL" id="PPI13465.1"/>
    </source>
</evidence>
<sequence length="346" mass="36657">MRLTSSVTVASRPPLLQLVKTAVATVVTWVVASVVFPGTLPVFGAIAALIVVAPSVNRSFANALERSVGVIIGVIVGSLIGTLFGNDSEVVLLSIVVAIAVGWAARLAPTSAVQVSISAMLVLAMGPVTQNYSLERIVETLIGALVGVVINVLIVPPVALAPAEQAVGDLTAQLASAIEDVAGALQAPVSQRRLDEMLITARLLRNMQQKAEDAIAVGEESLLLNPRRSAHRNRLHALVSIVPRLGRIGTRVRAMTRTVYDLYDDALAEEPTIADIAIQLRRAAHDLRLLVQSSGAVPEAEAIADEMPALTSPLVIPAPHPQHWILLGVLAEHLRRIHEELKGEVP</sequence>
<dbReference type="InterPro" id="IPR049453">
    <property type="entry name" value="Memb_transporter_dom"/>
</dbReference>
<comment type="subcellular location">
    <subcellularLocation>
        <location evidence="1">Membrane</location>
        <topology evidence="1">Multi-pass membrane protein</topology>
    </subcellularLocation>
</comment>
<evidence type="ECO:0000259" key="6">
    <source>
        <dbReference type="Pfam" id="PF13515"/>
    </source>
</evidence>
<evidence type="ECO:0000313" key="9">
    <source>
        <dbReference type="Proteomes" id="UP000052979"/>
    </source>
</evidence>
<dbReference type="STRING" id="145458.APU90_06810"/>
<dbReference type="Proteomes" id="UP000052979">
    <property type="component" value="Unassembled WGS sequence"/>
</dbReference>
<dbReference type="Pfam" id="PF13515">
    <property type="entry name" value="FUSC_2"/>
    <property type="match status" value="1"/>
</dbReference>
<evidence type="ECO:0000256" key="4">
    <source>
        <dbReference type="ARBA" id="ARBA00023136"/>
    </source>
</evidence>
<dbReference type="EMBL" id="PSWU01000014">
    <property type="protein sequence ID" value="PPI13465.1"/>
    <property type="molecule type" value="Genomic_DNA"/>
</dbReference>
<evidence type="ECO:0000256" key="5">
    <source>
        <dbReference type="SAM" id="Phobius"/>
    </source>
</evidence>
<dbReference type="KEGG" id="rtx:TI83_10255"/>